<evidence type="ECO:0000313" key="2">
    <source>
        <dbReference type="EMBL" id="MDL4839391.1"/>
    </source>
</evidence>
<evidence type="ECO:0000259" key="1">
    <source>
        <dbReference type="Pfam" id="PF03413"/>
    </source>
</evidence>
<accession>A0ABT7L469</accession>
<feature type="domain" description="PepSY" evidence="1">
    <location>
        <begin position="30"/>
        <end position="100"/>
    </location>
</feature>
<dbReference type="EMBL" id="JASTZU010000014">
    <property type="protein sequence ID" value="MDL4839391.1"/>
    <property type="molecule type" value="Genomic_DNA"/>
</dbReference>
<gene>
    <name evidence="2" type="ORF">QQS35_02800</name>
</gene>
<comment type="caution">
    <text evidence="2">The sequence shown here is derived from an EMBL/GenBank/DDBJ whole genome shotgun (WGS) entry which is preliminary data.</text>
</comment>
<dbReference type="Proteomes" id="UP001235343">
    <property type="component" value="Unassembled WGS sequence"/>
</dbReference>
<keyword evidence="3" id="KW-1185">Reference proteome</keyword>
<proteinExistence type="predicted"/>
<sequence>MNWKRLVVAAGLGAVAGYFIKDQITNQQNVTPEKALKLAKNTFKQQGPVSGSWIYMKAEELVKNGLTYNVYRGGVTRTLDGDNKQYEFFVDAETGTIIDVAESALLNQ</sequence>
<protein>
    <submittedName>
        <fullName evidence="2">PepSY domain-containing protein</fullName>
    </submittedName>
</protein>
<dbReference type="RefSeq" id="WP_285930257.1">
    <property type="nucleotide sequence ID" value="NZ_JASTZU010000014.1"/>
</dbReference>
<dbReference type="Pfam" id="PF03413">
    <property type="entry name" value="PepSY"/>
    <property type="match status" value="1"/>
</dbReference>
<name>A0ABT7L469_9BACI</name>
<dbReference type="InterPro" id="IPR025711">
    <property type="entry name" value="PepSY"/>
</dbReference>
<reference evidence="2 3" key="1">
    <citation type="submission" date="2023-06" db="EMBL/GenBank/DDBJ databases">
        <title>Aquibacillus rhizosphaerae LR5S19.</title>
        <authorList>
            <person name="Sun J.-Q."/>
        </authorList>
    </citation>
    <scope>NUCLEOTIDE SEQUENCE [LARGE SCALE GENOMIC DNA]</scope>
    <source>
        <strain evidence="2 3">LR5S19</strain>
    </source>
</reference>
<organism evidence="2 3">
    <name type="scientific">Aquibacillus rhizosphaerae</name>
    <dbReference type="NCBI Taxonomy" id="3051431"/>
    <lineage>
        <taxon>Bacteria</taxon>
        <taxon>Bacillati</taxon>
        <taxon>Bacillota</taxon>
        <taxon>Bacilli</taxon>
        <taxon>Bacillales</taxon>
        <taxon>Bacillaceae</taxon>
        <taxon>Aquibacillus</taxon>
    </lineage>
</organism>
<evidence type="ECO:0000313" key="3">
    <source>
        <dbReference type="Proteomes" id="UP001235343"/>
    </source>
</evidence>